<keyword evidence="2" id="KW-0238">DNA-binding</keyword>
<dbReference type="InterPro" id="IPR036388">
    <property type="entry name" value="WH-like_DNA-bd_sf"/>
</dbReference>
<sequence>MTERIAGNAEAEPAGQTLRDLVGDAVWTDLVADAVERRHPVGSVLLRQGEPGTHVLAVLGGVAKVLRHERNGDVTLLAFRGPGELLGEVAVLDDGVRLATVEALTECSVAVLSKAEFTRFASRYELFPVLVRYALTRLRESDEARGGGDVLARLAATLVRLADISRDTGRRSGEPLELALTRNELAQYLRTSRNTVTAKLAELEPGTVRAHRMRVVVEDLDALRRTAAALADG</sequence>
<dbReference type="InterPro" id="IPR012318">
    <property type="entry name" value="HTH_CRP"/>
</dbReference>
<keyword evidence="3" id="KW-0804">Transcription</keyword>
<keyword evidence="1" id="KW-0805">Transcription regulation</keyword>
<dbReference type="InterPro" id="IPR000595">
    <property type="entry name" value="cNMP-bd_dom"/>
</dbReference>
<name>A0A8T4J3Z0_9ACTN</name>
<dbReference type="GO" id="GO:0003700">
    <property type="term" value="F:DNA-binding transcription factor activity"/>
    <property type="evidence" value="ECO:0007669"/>
    <property type="project" value="TreeGrafter"/>
</dbReference>
<dbReference type="Proteomes" id="UP000675554">
    <property type="component" value="Unassembled WGS sequence"/>
</dbReference>
<dbReference type="GO" id="GO:0003677">
    <property type="term" value="F:DNA binding"/>
    <property type="evidence" value="ECO:0007669"/>
    <property type="project" value="UniProtKB-KW"/>
</dbReference>
<evidence type="ECO:0000256" key="2">
    <source>
        <dbReference type="ARBA" id="ARBA00023125"/>
    </source>
</evidence>
<dbReference type="PROSITE" id="PS51063">
    <property type="entry name" value="HTH_CRP_2"/>
    <property type="match status" value="1"/>
</dbReference>
<dbReference type="InterPro" id="IPR036390">
    <property type="entry name" value="WH_DNA-bd_sf"/>
</dbReference>
<reference evidence="6" key="1">
    <citation type="submission" date="2021-04" db="EMBL/GenBank/DDBJ databases">
        <title>Sequencing of actinobacteria type strains.</title>
        <authorList>
            <person name="Nguyen G.-S."/>
            <person name="Wentzel A."/>
        </authorList>
    </citation>
    <scope>NUCLEOTIDE SEQUENCE</scope>
    <source>
        <strain evidence="6">DSM 42095</strain>
    </source>
</reference>
<dbReference type="InterPro" id="IPR050397">
    <property type="entry name" value="Env_Response_Regulators"/>
</dbReference>
<dbReference type="CDD" id="cd00038">
    <property type="entry name" value="CAP_ED"/>
    <property type="match status" value="1"/>
</dbReference>
<dbReference type="Gene3D" id="2.60.120.10">
    <property type="entry name" value="Jelly Rolls"/>
    <property type="match status" value="1"/>
</dbReference>
<feature type="domain" description="Cyclic nucleotide-binding" evidence="4">
    <location>
        <begin position="29"/>
        <end position="120"/>
    </location>
</feature>
<dbReference type="AlphaFoldDB" id="A0A8T4J3Z0"/>
<gene>
    <name evidence="6" type="ORF">KDA82_33050</name>
</gene>
<dbReference type="SUPFAM" id="SSF46785">
    <property type="entry name" value="Winged helix' DNA-binding domain"/>
    <property type="match status" value="1"/>
</dbReference>
<dbReference type="InterPro" id="IPR018490">
    <property type="entry name" value="cNMP-bd_dom_sf"/>
</dbReference>
<evidence type="ECO:0000256" key="3">
    <source>
        <dbReference type="ARBA" id="ARBA00023163"/>
    </source>
</evidence>
<organism evidence="6 7">
    <name type="scientific">Streptomyces daliensis</name>
    <dbReference type="NCBI Taxonomy" id="299421"/>
    <lineage>
        <taxon>Bacteria</taxon>
        <taxon>Bacillati</taxon>
        <taxon>Actinomycetota</taxon>
        <taxon>Actinomycetes</taxon>
        <taxon>Kitasatosporales</taxon>
        <taxon>Streptomycetaceae</taxon>
        <taxon>Streptomyces</taxon>
    </lineage>
</organism>
<evidence type="ECO:0000313" key="6">
    <source>
        <dbReference type="EMBL" id="MBR7677733.1"/>
    </source>
</evidence>
<proteinExistence type="predicted"/>
<dbReference type="PROSITE" id="PS50042">
    <property type="entry name" value="CNMP_BINDING_3"/>
    <property type="match status" value="1"/>
</dbReference>
<feature type="domain" description="HTH crp-type" evidence="5">
    <location>
        <begin position="148"/>
        <end position="221"/>
    </location>
</feature>
<evidence type="ECO:0000259" key="4">
    <source>
        <dbReference type="PROSITE" id="PS50042"/>
    </source>
</evidence>
<dbReference type="Gene3D" id="1.10.10.10">
    <property type="entry name" value="Winged helix-like DNA-binding domain superfamily/Winged helix DNA-binding domain"/>
    <property type="match status" value="1"/>
</dbReference>
<evidence type="ECO:0000259" key="5">
    <source>
        <dbReference type="PROSITE" id="PS51063"/>
    </source>
</evidence>
<dbReference type="GO" id="GO:0005829">
    <property type="term" value="C:cytosol"/>
    <property type="evidence" value="ECO:0007669"/>
    <property type="project" value="TreeGrafter"/>
</dbReference>
<dbReference type="Pfam" id="PF13545">
    <property type="entry name" value="HTH_Crp_2"/>
    <property type="match status" value="1"/>
</dbReference>
<comment type="caution">
    <text evidence="6">The sequence shown here is derived from an EMBL/GenBank/DDBJ whole genome shotgun (WGS) entry which is preliminary data.</text>
</comment>
<dbReference type="EMBL" id="JAGSMN010001053">
    <property type="protein sequence ID" value="MBR7677733.1"/>
    <property type="molecule type" value="Genomic_DNA"/>
</dbReference>
<dbReference type="SMART" id="SM00100">
    <property type="entry name" value="cNMP"/>
    <property type="match status" value="1"/>
</dbReference>
<evidence type="ECO:0000313" key="7">
    <source>
        <dbReference type="Proteomes" id="UP000675554"/>
    </source>
</evidence>
<dbReference type="SUPFAM" id="SSF51206">
    <property type="entry name" value="cAMP-binding domain-like"/>
    <property type="match status" value="1"/>
</dbReference>
<dbReference type="InterPro" id="IPR014710">
    <property type="entry name" value="RmlC-like_jellyroll"/>
</dbReference>
<dbReference type="Pfam" id="PF00027">
    <property type="entry name" value="cNMP_binding"/>
    <property type="match status" value="1"/>
</dbReference>
<protein>
    <submittedName>
        <fullName evidence="6">Crp/Fnr family transcriptional regulator</fullName>
    </submittedName>
</protein>
<dbReference type="PANTHER" id="PTHR24567:SF68">
    <property type="entry name" value="DNA-BINDING TRANSCRIPTIONAL DUAL REGULATOR CRP"/>
    <property type="match status" value="1"/>
</dbReference>
<accession>A0A8T4J3Z0</accession>
<dbReference type="PANTHER" id="PTHR24567">
    <property type="entry name" value="CRP FAMILY TRANSCRIPTIONAL REGULATORY PROTEIN"/>
    <property type="match status" value="1"/>
</dbReference>
<evidence type="ECO:0000256" key="1">
    <source>
        <dbReference type="ARBA" id="ARBA00023015"/>
    </source>
</evidence>
<keyword evidence="7" id="KW-1185">Reference proteome</keyword>